<feature type="binding site" evidence="7">
    <location>
        <position position="125"/>
    </location>
    <ligand>
        <name>S-adenosyl-L-methionine</name>
        <dbReference type="ChEBI" id="CHEBI:59789"/>
    </ligand>
</feature>
<dbReference type="AlphaFoldDB" id="A0A2T7PX11"/>
<evidence type="ECO:0000256" key="5">
    <source>
        <dbReference type="ARBA" id="ARBA00022691"/>
    </source>
</evidence>
<dbReference type="GO" id="GO:0030490">
    <property type="term" value="P:maturation of SSU-rRNA"/>
    <property type="evidence" value="ECO:0007669"/>
    <property type="project" value="TreeGrafter"/>
</dbReference>
<reference evidence="11 12" key="1">
    <citation type="submission" date="2018-04" db="EMBL/GenBank/DDBJ databases">
        <title>The genome of golden apple snail Pomacea canaliculata provides insight into stress tolerance and invasive adaptation.</title>
        <authorList>
            <person name="Liu C."/>
            <person name="Liu B."/>
            <person name="Ren Y."/>
            <person name="Zhang Y."/>
            <person name="Wang H."/>
            <person name="Li S."/>
            <person name="Jiang F."/>
            <person name="Yin L."/>
            <person name="Zhang G."/>
            <person name="Qian W."/>
            <person name="Fan W."/>
        </authorList>
    </citation>
    <scope>NUCLEOTIDE SEQUENCE [LARGE SCALE GENOMIC DNA]</scope>
    <source>
        <strain evidence="11">SZHN2017</strain>
        <tissue evidence="11">Muscle</tissue>
    </source>
</reference>
<dbReference type="Pfam" id="PF04068">
    <property type="entry name" value="Fer4_RLI"/>
    <property type="match status" value="1"/>
</dbReference>
<comment type="function">
    <text evidence="7">Aminocarboxypropyltransferase that catalyzes the aminocarboxypropyl transfer on pseudouridine in 18S rRNA. It constitutes the last step in biosynthesis of the hypermodified N1-methyl-N3-(3-amino-3-carboxypropyl) pseudouridine (m1acp3-Psi).</text>
</comment>
<feature type="binding site" evidence="7">
    <location>
        <position position="163"/>
    </location>
    <ligand>
        <name>S-adenosyl-L-methionine</name>
        <dbReference type="ChEBI" id="CHEBI:59789"/>
    </ligand>
</feature>
<evidence type="ECO:0000256" key="8">
    <source>
        <dbReference type="SAM" id="MobiDB-lite"/>
    </source>
</evidence>
<feature type="domain" description="16S/18S rRNA aminocarboxypropyltransferase Tsr3 C-terminal" evidence="9">
    <location>
        <begin position="99"/>
        <end position="224"/>
    </location>
</feature>
<name>A0A2T7PX11_POMCA</name>
<keyword evidence="3 7" id="KW-0698">rRNA processing</keyword>
<dbReference type="SUPFAM" id="SSF50249">
    <property type="entry name" value="Nucleic acid-binding proteins"/>
    <property type="match status" value="1"/>
</dbReference>
<keyword evidence="6" id="KW-0238">DNA-binding</keyword>
<dbReference type="STRING" id="400727.A0A2T7PX11"/>
<gene>
    <name evidence="11" type="ORF">C0Q70_00551</name>
</gene>
<dbReference type="GO" id="GO:1904047">
    <property type="term" value="F:S-adenosyl-L-methionine binding"/>
    <property type="evidence" value="ECO:0007669"/>
    <property type="project" value="UniProtKB-UniRule"/>
</dbReference>
<sequence>MGRSKKAGRGRSARGGFKNSDRKTHRSEKFSDVETELDGLTVACSSSSSIGTDEPLIPQSISLAMWDLEHCDPRKCTGRKLSRMGLVRSLRLNQRFPGLILSPMGTVPVSPQDRDIVTSGGIAVIDCSWARLEDTPFGRMKGSHPRLLPYFVATNPINYGRPWKLSCVEAFAATLWITGYREQAESILAKFKWGTTFIQENCDLLDRYAACSTPADITAAQEAHLQQLQHDHEENREKDLLYIDASLDVCNPNRPVHAQHLQVSDSETRGTENEDTGEEEVSRDSGEETNTTEEDEEESKKNTEFNKDVITTDEVRKAALDDQRLNKNSTTNQDIRDEEARGDRAEGFVENCCEDIKPIKELGAVPSKGPDTRREGLLLSFVLLPEKAAHLVLIDNKGNAGAVRGCKPNRTKDGHDVRTVKVADKTGCMNVSVWDQMGDALQTGDICKFLKGQVLQYASLWKGCLTLYTGKSGEIWKIGEFCLQFSEQPNFSEPNPEYNVPKTEQSGNPAPLTHAPPLEGGESGANSNVQGPSPHRPSSNTGPGNGNAFVQRMPQPPLLGGQGRGQGRASQVQRPRR</sequence>
<feature type="region of interest" description="Disordered" evidence="8">
    <location>
        <begin position="1"/>
        <end position="32"/>
    </location>
</feature>
<comment type="similarity">
    <text evidence="7">Belongs to the TDD superfamily. TSR3 family.</text>
</comment>
<evidence type="ECO:0000256" key="4">
    <source>
        <dbReference type="ARBA" id="ARBA00022679"/>
    </source>
</evidence>
<dbReference type="FunFam" id="2.40.50.140:FF:000072">
    <property type="entry name" value="SOSS complex subunit B2"/>
    <property type="match status" value="1"/>
</dbReference>
<keyword evidence="4 7" id="KW-0808">Transferase</keyword>
<feature type="compositionally biased region" description="Basic residues" evidence="8">
    <location>
        <begin position="1"/>
        <end position="12"/>
    </location>
</feature>
<feature type="compositionally biased region" description="Basic and acidic residues" evidence="8">
    <location>
        <begin position="298"/>
        <end position="307"/>
    </location>
</feature>
<comment type="catalytic activity">
    <reaction evidence="7">
        <text>an N(1)-methylpseudouridine in rRNA + S-adenosyl-L-methionine = N(1)-methyl-N(3)-[(3S)-3-amino-3-carboxypropyl]pseudouridine in rRNA + S-methyl-5'-thioadenosine + H(+)</text>
        <dbReference type="Rhea" id="RHEA:63296"/>
        <dbReference type="Rhea" id="RHEA-COMP:11634"/>
        <dbReference type="Rhea" id="RHEA-COMP:16310"/>
        <dbReference type="ChEBI" id="CHEBI:15378"/>
        <dbReference type="ChEBI" id="CHEBI:17509"/>
        <dbReference type="ChEBI" id="CHEBI:59789"/>
        <dbReference type="ChEBI" id="CHEBI:74890"/>
        <dbReference type="ChEBI" id="CHEBI:146234"/>
        <dbReference type="EC" id="2.5.1.157"/>
    </reaction>
</comment>
<evidence type="ECO:0000256" key="2">
    <source>
        <dbReference type="ARBA" id="ARBA00022517"/>
    </source>
</evidence>
<dbReference type="InterPro" id="IPR022968">
    <property type="entry name" value="Tsr3-like"/>
</dbReference>
<keyword evidence="5 7" id="KW-0949">S-adenosyl-L-methionine</keyword>
<evidence type="ECO:0000259" key="10">
    <source>
        <dbReference type="Pfam" id="PF04068"/>
    </source>
</evidence>
<dbReference type="PANTHER" id="PTHR20426">
    <property type="entry name" value="RIBOSOME BIOGENESIS PROTEIN TSR3 HOMOLOG"/>
    <property type="match status" value="1"/>
</dbReference>
<dbReference type="InterPro" id="IPR007209">
    <property type="entry name" value="RNaseL-inhib-like_metal-bd_dom"/>
</dbReference>
<feature type="compositionally biased region" description="Polar residues" evidence="8">
    <location>
        <begin position="524"/>
        <end position="542"/>
    </location>
</feature>
<dbReference type="GO" id="GO:0000455">
    <property type="term" value="P:enzyme-directed rRNA pseudouridine synthesis"/>
    <property type="evidence" value="ECO:0007669"/>
    <property type="project" value="UniProtKB-UniRule"/>
</dbReference>
<dbReference type="EC" id="2.5.1.157" evidence="7"/>
<dbReference type="NCBIfam" id="NF002621">
    <property type="entry name" value="PRK02287.1"/>
    <property type="match status" value="1"/>
</dbReference>
<feature type="domain" description="RNase L inhibitor RLI-like possible metal-binding" evidence="10">
    <location>
        <begin position="63"/>
        <end position="95"/>
    </location>
</feature>
<dbReference type="PANTHER" id="PTHR20426:SF0">
    <property type="entry name" value="18S RRNA AMINOCARBOXYPROPYLTRANSFERASE"/>
    <property type="match status" value="1"/>
</dbReference>
<protein>
    <recommendedName>
        <fullName evidence="7">18S rRNA aminocarboxypropyltransferase</fullName>
        <ecNumber evidence="7">2.5.1.157</ecNumber>
    </recommendedName>
</protein>
<keyword evidence="2 7" id="KW-0690">Ribosome biogenesis</keyword>
<evidence type="ECO:0000256" key="1">
    <source>
        <dbReference type="ARBA" id="ARBA00022490"/>
    </source>
</evidence>
<evidence type="ECO:0000256" key="3">
    <source>
        <dbReference type="ARBA" id="ARBA00022552"/>
    </source>
</evidence>
<dbReference type="GO" id="GO:0106388">
    <property type="term" value="F:rRNA small subunit aminocarboxypropyltransferase activity"/>
    <property type="evidence" value="ECO:0007669"/>
    <property type="project" value="UniProtKB-EC"/>
</dbReference>
<proteinExistence type="inferred from homology"/>
<dbReference type="InterPro" id="IPR007177">
    <property type="entry name" value="Tsr3_C"/>
</dbReference>
<dbReference type="GO" id="GO:0005694">
    <property type="term" value="C:chromosome"/>
    <property type="evidence" value="ECO:0007669"/>
    <property type="project" value="UniProtKB-ARBA"/>
</dbReference>
<evidence type="ECO:0000313" key="11">
    <source>
        <dbReference type="EMBL" id="PVD37949.1"/>
    </source>
</evidence>
<keyword evidence="1" id="KW-0963">Cytoplasm</keyword>
<evidence type="ECO:0000259" key="9">
    <source>
        <dbReference type="Pfam" id="PF04034"/>
    </source>
</evidence>
<dbReference type="CDD" id="cd04491">
    <property type="entry name" value="SoSSB_OBF"/>
    <property type="match status" value="1"/>
</dbReference>
<accession>A0A2T7PX11</accession>
<keyword evidence="12" id="KW-1185">Reference proteome</keyword>
<dbReference type="InterPro" id="IPR012340">
    <property type="entry name" value="NA-bd_OB-fold"/>
</dbReference>
<dbReference type="OrthoDB" id="10262062at2759"/>
<evidence type="ECO:0000256" key="6">
    <source>
        <dbReference type="ARBA" id="ARBA00023125"/>
    </source>
</evidence>
<evidence type="ECO:0000313" key="12">
    <source>
        <dbReference type="Proteomes" id="UP000245119"/>
    </source>
</evidence>
<organism evidence="11 12">
    <name type="scientific">Pomacea canaliculata</name>
    <name type="common">Golden apple snail</name>
    <dbReference type="NCBI Taxonomy" id="400727"/>
    <lineage>
        <taxon>Eukaryota</taxon>
        <taxon>Metazoa</taxon>
        <taxon>Spiralia</taxon>
        <taxon>Lophotrochozoa</taxon>
        <taxon>Mollusca</taxon>
        <taxon>Gastropoda</taxon>
        <taxon>Caenogastropoda</taxon>
        <taxon>Architaenioglossa</taxon>
        <taxon>Ampullarioidea</taxon>
        <taxon>Ampullariidae</taxon>
        <taxon>Pomacea</taxon>
    </lineage>
</organism>
<feature type="binding site" evidence="7">
    <location>
        <position position="77"/>
    </location>
    <ligand>
        <name>S-adenosyl-L-methionine</name>
        <dbReference type="ChEBI" id="CHEBI:59789"/>
    </ligand>
</feature>
<feature type="binding site" evidence="7">
    <location>
        <position position="148"/>
    </location>
    <ligand>
        <name>S-adenosyl-L-methionine</name>
        <dbReference type="ChEBI" id="CHEBI:59789"/>
    </ligand>
</feature>
<feature type="region of interest" description="Disordered" evidence="8">
    <location>
        <begin position="493"/>
        <end position="577"/>
    </location>
</feature>
<dbReference type="Pfam" id="PF04034">
    <property type="entry name" value="Ribo_biogen_C"/>
    <property type="match status" value="1"/>
</dbReference>
<evidence type="ECO:0000256" key="7">
    <source>
        <dbReference type="HAMAP-Rule" id="MF_03146"/>
    </source>
</evidence>
<dbReference type="GO" id="GO:0003677">
    <property type="term" value="F:DNA binding"/>
    <property type="evidence" value="ECO:0007669"/>
    <property type="project" value="UniProtKB-KW"/>
</dbReference>
<dbReference type="Gene3D" id="2.40.50.140">
    <property type="entry name" value="Nucleic acid-binding proteins"/>
    <property type="match status" value="1"/>
</dbReference>
<dbReference type="EMBL" id="PZQS01000001">
    <property type="protein sequence ID" value="PVD37949.1"/>
    <property type="molecule type" value="Genomic_DNA"/>
</dbReference>
<dbReference type="Proteomes" id="UP000245119">
    <property type="component" value="Linkage Group LG1"/>
</dbReference>
<feature type="compositionally biased region" description="Basic and acidic residues" evidence="8">
    <location>
        <begin position="19"/>
        <end position="32"/>
    </location>
</feature>
<comment type="caution">
    <text evidence="11">The sequence shown here is derived from an EMBL/GenBank/DDBJ whole genome shotgun (WGS) entry which is preliminary data.</text>
</comment>
<dbReference type="HAMAP" id="MF_01116">
    <property type="entry name" value="TSR3"/>
    <property type="match status" value="1"/>
</dbReference>
<feature type="region of interest" description="Disordered" evidence="8">
    <location>
        <begin position="258"/>
        <end position="307"/>
    </location>
</feature>